<gene>
    <name evidence="1" type="ORF">SAMN05444170_0314</name>
</gene>
<dbReference type="RefSeq" id="WP_072816259.1">
    <property type="nucleotide sequence ID" value="NZ_LT670849.1"/>
</dbReference>
<dbReference type="AlphaFoldDB" id="A0A1M7SVT4"/>
<dbReference type="NCBIfam" id="TIGR03809">
    <property type="entry name" value="TIGR03809 family protein"/>
    <property type="match status" value="1"/>
</dbReference>
<name>A0A1M7SVT4_9BRAD</name>
<proteinExistence type="predicted"/>
<organism evidence="1 2">
    <name type="scientific">Bradyrhizobium erythrophlei</name>
    <dbReference type="NCBI Taxonomy" id="1437360"/>
    <lineage>
        <taxon>Bacteria</taxon>
        <taxon>Pseudomonadati</taxon>
        <taxon>Pseudomonadota</taxon>
        <taxon>Alphaproteobacteria</taxon>
        <taxon>Hyphomicrobiales</taxon>
        <taxon>Nitrobacteraceae</taxon>
        <taxon>Bradyrhizobium</taxon>
    </lineage>
</organism>
<sequence length="157" mass="17701">MASQLDVAKGREIVARWCNLAEKRLEYLTELFDSGRWRRFHSEQAFLDNIREAKNAVETWRELMSREATRDNMPIDLSWLGRARTAIPRNELRRGPAALPQIADVPIAPPQQIPVLAEEGVVAGDERLAEPLAEDAFAAVLDLAAVTARYPILRNTL</sequence>
<keyword evidence="2" id="KW-1185">Reference proteome</keyword>
<dbReference type="Proteomes" id="UP000184096">
    <property type="component" value="Chromosome I"/>
</dbReference>
<accession>A0A1M7SVT4</accession>
<evidence type="ECO:0000313" key="1">
    <source>
        <dbReference type="EMBL" id="SHN62562.1"/>
    </source>
</evidence>
<dbReference type="InterPro" id="IPR022268">
    <property type="entry name" value="CHP03809"/>
</dbReference>
<evidence type="ECO:0000313" key="2">
    <source>
        <dbReference type="Proteomes" id="UP000184096"/>
    </source>
</evidence>
<reference evidence="2" key="1">
    <citation type="submission" date="2016-11" db="EMBL/GenBank/DDBJ databases">
        <authorList>
            <person name="Varghese N."/>
            <person name="Submissions S."/>
        </authorList>
    </citation>
    <scope>NUCLEOTIDE SEQUENCE [LARGE SCALE GENOMIC DNA]</scope>
    <source>
        <strain evidence="2">GAS401</strain>
    </source>
</reference>
<dbReference type="EMBL" id="LT670849">
    <property type="protein sequence ID" value="SHN62562.1"/>
    <property type="molecule type" value="Genomic_DNA"/>
</dbReference>
<dbReference type="OrthoDB" id="8127035at2"/>
<protein>
    <submittedName>
        <fullName evidence="1">TIGR03809 family protein</fullName>
    </submittedName>
</protein>